<name>A0ABW0UAJ3_9STRE</name>
<feature type="coiled-coil region" evidence="4">
    <location>
        <begin position="160"/>
        <end position="187"/>
    </location>
</feature>
<dbReference type="NCBIfam" id="TIGR01730">
    <property type="entry name" value="RND_mfp"/>
    <property type="match status" value="1"/>
</dbReference>
<dbReference type="PANTHER" id="PTHR32347:SF14">
    <property type="entry name" value="EFFLUX SYSTEM COMPONENT YKNX-RELATED"/>
    <property type="match status" value="1"/>
</dbReference>
<dbReference type="InterPro" id="IPR058627">
    <property type="entry name" value="MdtA-like_C"/>
</dbReference>
<evidence type="ECO:0000256" key="3">
    <source>
        <dbReference type="ARBA" id="ARBA00023054"/>
    </source>
</evidence>
<dbReference type="Gene3D" id="2.40.30.170">
    <property type="match status" value="1"/>
</dbReference>
<comment type="similarity">
    <text evidence="2">Belongs to the membrane fusion protein (MFP) (TC 8.A.1) family.</text>
</comment>
<feature type="domain" description="YknX-like barrel-sandwich hybrid" evidence="6">
    <location>
        <begin position="74"/>
        <end position="221"/>
    </location>
</feature>
<keyword evidence="9" id="KW-1185">Reference proteome</keyword>
<dbReference type="PANTHER" id="PTHR32347">
    <property type="entry name" value="EFFLUX SYSTEM COMPONENT YKNX-RELATED"/>
    <property type="match status" value="1"/>
</dbReference>
<evidence type="ECO:0000259" key="6">
    <source>
        <dbReference type="Pfam" id="PF25984"/>
    </source>
</evidence>
<sequence>MARKKDKKRFLNKKTIGGGIAGLIILVTGGYAYMASTVGSGSKEQKTYQTSIVNEGMLASSTLLSGTVKAQSEQYVYFDPSKGTSASVTVAVGDKVVAGQQLVQYDTTITQASYDEAVRGLNKVGRDINQLMTYGVPQATTVVDEKTGEFTTVNPTAQANADYQNQLQTLYEAYASAEAQVAKAQTALNETALLSDVEGTVVEIDNNIDPSSKESQVLVHVTSEGKLQVEGSLTEYDLANIKVGQTVKMKSKVYPDKEWAGKITYISNYPTQNVSSTSTAGNTSSGASYAYKAEITSDIAELKQGFSVSVEVVNDQKSLLVPLTAVVVDGDKSYVWILNDKSKKVSKVEVAVGNADAVSQEIASGVTAGQTIVVNPDSSLKPNQKLENIKTFEETEVTSSDK</sequence>
<dbReference type="InterPro" id="IPR006143">
    <property type="entry name" value="RND_pump_MFP"/>
</dbReference>
<dbReference type="Pfam" id="PF25984">
    <property type="entry name" value="BSH_YknX"/>
    <property type="match status" value="1"/>
</dbReference>
<evidence type="ECO:0000259" key="7">
    <source>
        <dbReference type="Pfam" id="PF25990"/>
    </source>
</evidence>
<organism evidence="8 9">
    <name type="scientific">Streptococcus caledonicus</name>
    <dbReference type="NCBI Taxonomy" id="2614158"/>
    <lineage>
        <taxon>Bacteria</taxon>
        <taxon>Bacillati</taxon>
        <taxon>Bacillota</taxon>
        <taxon>Bacilli</taxon>
        <taxon>Lactobacillales</taxon>
        <taxon>Streptococcaceae</taxon>
        <taxon>Streptococcus</taxon>
    </lineage>
</organism>
<comment type="caution">
    <text evidence="8">The sequence shown here is derived from an EMBL/GenBank/DDBJ whole genome shotgun (WGS) entry which is preliminary data.</text>
</comment>
<comment type="subcellular location">
    <subcellularLocation>
        <location evidence="1">Cell envelope</location>
    </subcellularLocation>
</comment>
<dbReference type="InterPro" id="IPR058639">
    <property type="entry name" value="BSH_YknX-like"/>
</dbReference>
<dbReference type="EMBL" id="JBHSOJ010000015">
    <property type="protein sequence ID" value="MFC5630546.1"/>
    <property type="molecule type" value="Genomic_DNA"/>
</dbReference>
<gene>
    <name evidence="8" type="ORF">ACFPQ3_02800</name>
</gene>
<feature type="domain" description="Multidrug resistance protein MdtA-like C-terminal permuted SH3" evidence="5">
    <location>
        <begin position="319"/>
        <end position="375"/>
    </location>
</feature>
<dbReference type="InterPro" id="IPR058636">
    <property type="entry name" value="Beta-barrel_YknX"/>
</dbReference>
<keyword evidence="3 4" id="KW-0175">Coiled coil</keyword>
<reference evidence="9" key="1">
    <citation type="journal article" date="2019" name="Int. J. Syst. Evol. Microbiol.">
        <title>The Global Catalogue of Microorganisms (GCM) 10K type strain sequencing project: providing services to taxonomists for standard genome sequencing and annotation.</title>
        <authorList>
            <consortium name="The Broad Institute Genomics Platform"/>
            <consortium name="The Broad Institute Genome Sequencing Center for Infectious Disease"/>
            <person name="Wu L."/>
            <person name="Ma J."/>
        </authorList>
    </citation>
    <scope>NUCLEOTIDE SEQUENCE [LARGE SCALE GENOMIC DNA]</scope>
    <source>
        <strain evidence="9">DT43</strain>
    </source>
</reference>
<dbReference type="RefSeq" id="WP_156806508.1">
    <property type="nucleotide sequence ID" value="NZ_JBHSOJ010000015.1"/>
</dbReference>
<dbReference type="Gene3D" id="2.40.420.20">
    <property type="match status" value="1"/>
</dbReference>
<dbReference type="Pfam" id="PF25990">
    <property type="entry name" value="Beta-barrel_YknX"/>
    <property type="match status" value="1"/>
</dbReference>
<evidence type="ECO:0000313" key="9">
    <source>
        <dbReference type="Proteomes" id="UP001596110"/>
    </source>
</evidence>
<evidence type="ECO:0000259" key="5">
    <source>
        <dbReference type="Pfam" id="PF25967"/>
    </source>
</evidence>
<evidence type="ECO:0000256" key="2">
    <source>
        <dbReference type="ARBA" id="ARBA00009477"/>
    </source>
</evidence>
<evidence type="ECO:0000256" key="1">
    <source>
        <dbReference type="ARBA" id="ARBA00004196"/>
    </source>
</evidence>
<accession>A0ABW0UAJ3</accession>
<feature type="domain" description="YknX-like beta-barrel" evidence="7">
    <location>
        <begin position="227"/>
        <end position="312"/>
    </location>
</feature>
<evidence type="ECO:0000313" key="8">
    <source>
        <dbReference type="EMBL" id="MFC5630546.1"/>
    </source>
</evidence>
<dbReference type="Pfam" id="PF25967">
    <property type="entry name" value="RND-MFP_C"/>
    <property type="match status" value="1"/>
</dbReference>
<proteinExistence type="inferred from homology"/>
<dbReference type="InterPro" id="IPR050465">
    <property type="entry name" value="UPF0194_transport"/>
</dbReference>
<dbReference type="Proteomes" id="UP001596110">
    <property type="component" value="Unassembled WGS sequence"/>
</dbReference>
<protein>
    <submittedName>
        <fullName evidence="8">Efflux RND transporter periplasmic adaptor subunit</fullName>
    </submittedName>
</protein>
<evidence type="ECO:0000256" key="4">
    <source>
        <dbReference type="SAM" id="Coils"/>
    </source>
</evidence>